<dbReference type="EMBL" id="CP000050">
    <property type="protein sequence ID" value="AAY49907.1"/>
    <property type="molecule type" value="Genomic_DNA"/>
</dbReference>
<dbReference type="Gene3D" id="2.60.40.2610">
    <property type="entry name" value="Outer membrane usher protein FimD, plug domain"/>
    <property type="match status" value="1"/>
</dbReference>
<dbReference type="InterPro" id="IPR025949">
    <property type="entry name" value="PapC-like_C"/>
</dbReference>
<name>A0A0H2X9E9_XANC8</name>
<protein>
    <submittedName>
        <fullName evidence="2">Outer membrane usher protein FasD</fullName>
    </submittedName>
</protein>
<dbReference type="GO" id="GO:0009279">
    <property type="term" value="C:cell outer membrane"/>
    <property type="evidence" value="ECO:0007669"/>
    <property type="project" value="TreeGrafter"/>
</dbReference>
<dbReference type="Pfam" id="PF00577">
    <property type="entry name" value="Usher"/>
    <property type="match status" value="1"/>
</dbReference>
<reference evidence="2 3" key="1">
    <citation type="journal article" date="2005" name="Genome Res.">
        <title>Comparative and functional genomic analyses of the pathogenicity of phytopathogen Xanthomonas campestris pv. campestris.</title>
        <authorList>
            <person name="Qian W."/>
            <person name="Jia Y."/>
            <person name="Ren S.X."/>
            <person name="He Y.Q."/>
            <person name="Feng J.X."/>
            <person name="Lu L.F."/>
            <person name="Sun Q."/>
            <person name="Ying G."/>
            <person name="Tang D.J."/>
            <person name="Tang H."/>
            <person name="Wu W."/>
            <person name="Hao P."/>
            <person name="Wang L."/>
            <person name="Jiang B.L."/>
            <person name="Zeng S."/>
            <person name="Gu W.Y."/>
            <person name="Lu G."/>
            <person name="Rong L."/>
            <person name="Tian Y."/>
            <person name="Yao Z."/>
            <person name="Fu G."/>
            <person name="Chen B."/>
            <person name="Fang R."/>
            <person name="Qiang B."/>
            <person name="Chen Z."/>
            <person name="Zhao G.P."/>
            <person name="Tang J.L."/>
            <person name="He C."/>
        </authorList>
    </citation>
    <scope>NUCLEOTIDE SEQUENCE [LARGE SCALE GENOMIC DNA]</scope>
    <source>
        <strain evidence="2 3">8004</strain>
    </source>
</reference>
<gene>
    <name evidence="2" type="ordered locus">XC_2859</name>
</gene>
<dbReference type="GO" id="GO:0015473">
    <property type="term" value="F:fimbrial usher porin activity"/>
    <property type="evidence" value="ECO:0007669"/>
    <property type="project" value="InterPro"/>
</dbReference>
<dbReference type="KEGG" id="xcb:XC_2859"/>
<organism evidence="2 3">
    <name type="scientific">Xanthomonas campestris pv. campestris (strain 8004)</name>
    <dbReference type="NCBI Taxonomy" id="314565"/>
    <lineage>
        <taxon>Bacteria</taxon>
        <taxon>Pseudomonadati</taxon>
        <taxon>Pseudomonadota</taxon>
        <taxon>Gammaproteobacteria</taxon>
        <taxon>Lysobacterales</taxon>
        <taxon>Lysobacteraceae</taxon>
        <taxon>Xanthomonas</taxon>
    </lineage>
</organism>
<feature type="domain" description="PapC-like C-terminal" evidence="1">
    <location>
        <begin position="730"/>
        <end position="791"/>
    </location>
</feature>
<dbReference type="PANTHER" id="PTHR30451:SF5">
    <property type="entry name" value="SLR0019 PROTEIN"/>
    <property type="match status" value="1"/>
</dbReference>
<dbReference type="InterPro" id="IPR043142">
    <property type="entry name" value="PapC-like_C_sf"/>
</dbReference>
<sequence>MAAAPSPQGSMVRLTNAPCWPRRDVARLTMTLLAAAIGLQNTAAADLADVASLPDPAPQTGVLAAQTLYLDVSVNQADRGLAPFELVDGNLRASVQTLRKLGFILDGQAPEALVDLDRMPDVEVRYDAALQRLALQVPLAQLSLSTTVLKSEEVAPPSATASPGALLNYDLYANRNAGASSVSLATELRGFGLGRGMVESTAVFQTYNRAQDRGWRGEAVRLDSAWQMDFPDTATSLRVGDFYSGFVDWSRSIRLGGIQIGRNYALQPYRVLTPTPSFLGEAAVPSTVELYVDGLRQYSGQVPAGPFQLAAQPGISGTGQAQIVVTDAFGRVRRLDFAFYGTPQLLARGISEWSAGIGQVRRDYGVRSFSYDSRPVASASLRKGVREDFTIEAHAEAGGGLVNAGAGGIWLLGVGGVFNVAYAHSQMGGLHGGQYVLGYAWNNRRFNLNFATQRTHGDYRDLGALQGSLPASVSDRAVFGVNVNPLGSLGTSYVRLSYPQGDTSRYASVFWSRSFGRNWAANLSGNQNLDLRRDRSLYLSLSTTFGGIRQASASMQRNGNRTGFVADVSQPLPGDGDLGGVGWRLQARAGDDASGGLAELGWLNRVGRYSLGAATQDGDTFGYASASGSLVWMNGRGFAARDVQDAFAVVSTDGQPGIPVRLENRLIGVTDAKGMLLVTPLQSWQRNQLSIDTLALPANLRVDRVDTTVTPRQQSGVAVRFGITPVRAAMIVLHDAQGVPLPVGSVVWREGDAERVVVGYDGETYLENLQQENRILVDLPDGRCSAQFTYPVNPTDIPRVGPLPCIAEPAP</sequence>
<dbReference type="AlphaFoldDB" id="A0A0H2X9E9"/>
<dbReference type="PANTHER" id="PTHR30451">
    <property type="entry name" value="OUTER MEMBRANE USHER PROTEIN"/>
    <property type="match status" value="1"/>
</dbReference>
<dbReference type="HOGENOM" id="CLU_009120_6_0_6"/>
<proteinExistence type="predicted"/>
<dbReference type="Proteomes" id="UP000000420">
    <property type="component" value="Chromosome"/>
</dbReference>
<dbReference type="Gene3D" id="2.60.40.2070">
    <property type="match status" value="1"/>
</dbReference>
<accession>A0A0H2X9E9</accession>
<dbReference type="InterPro" id="IPR000015">
    <property type="entry name" value="Fimb_usher"/>
</dbReference>
<dbReference type="GO" id="GO:0009297">
    <property type="term" value="P:pilus assembly"/>
    <property type="evidence" value="ECO:0007669"/>
    <property type="project" value="InterPro"/>
</dbReference>
<evidence type="ECO:0000313" key="2">
    <source>
        <dbReference type="EMBL" id="AAY49907.1"/>
    </source>
</evidence>
<dbReference type="Pfam" id="PF13953">
    <property type="entry name" value="PapC_C"/>
    <property type="match status" value="1"/>
</dbReference>
<evidence type="ECO:0000259" key="1">
    <source>
        <dbReference type="Pfam" id="PF13953"/>
    </source>
</evidence>
<evidence type="ECO:0000313" key="3">
    <source>
        <dbReference type="Proteomes" id="UP000000420"/>
    </source>
</evidence>
<dbReference type="InterPro" id="IPR042186">
    <property type="entry name" value="FimD_plug_dom"/>
</dbReference>
<dbReference type="Gene3D" id="2.60.40.3110">
    <property type="match status" value="1"/>
</dbReference>